<comment type="caution">
    <text evidence="1">The sequence shown here is derived from an EMBL/GenBank/DDBJ whole genome shotgun (WGS) entry which is preliminary data.</text>
</comment>
<dbReference type="Proteomes" id="UP000236725">
    <property type="component" value="Unassembled WGS sequence"/>
</dbReference>
<feature type="non-terminal residue" evidence="1">
    <location>
        <position position="1"/>
    </location>
</feature>
<protein>
    <recommendedName>
        <fullName evidence="3">DUF1566 domain-containing protein</fullName>
    </recommendedName>
</protein>
<keyword evidence="2" id="KW-1185">Reference proteome</keyword>
<name>A0A8G2BUW2_9BACT</name>
<accession>A0A8G2BUW2</accession>
<dbReference type="EMBL" id="FNVS01000003">
    <property type="protein sequence ID" value="SEF62306.1"/>
    <property type="molecule type" value="Genomic_DNA"/>
</dbReference>
<proteinExistence type="predicted"/>
<dbReference type="AlphaFoldDB" id="A0A8G2BUW2"/>
<gene>
    <name evidence="1" type="ORF">SAMN05444001_103177</name>
</gene>
<evidence type="ECO:0000313" key="1">
    <source>
        <dbReference type="EMBL" id="SEF62306.1"/>
    </source>
</evidence>
<evidence type="ECO:0000313" key="2">
    <source>
        <dbReference type="Proteomes" id="UP000236725"/>
    </source>
</evidence>
<organism evidence="1 2">
    <name type="scientific">Parabacteroides chinchillae</name>
    <dbReference type="NCBI Taxonomy" id="871327"/>
    <lineage>
        <taxon>Bacteria</taxon>
        <taxon>Pseudomonadati</taxon>
        <taxon>Bacteroidota</taxon>
        <taxon>Bacteroidia</taxon>
        <taxon>Bacteroidales</taxon>
        <taxon>Tannerellaceae</taxon>
        <taxon>Parabacteroides</taxon>
    </lineage>
</organism>
<reference evidence="1 2" key="1">
    <citation type="submission" date="2016-10" db="EMBL/GenBank/DDBJ databases">
        <authorList>
            <person name="Varghese N."/>
            <person name="Submissions S."/>
        </authorList>
    </citation>
    <scope>NUCLEOTIDE SEQUENCE [LARGE SCALE GENOMIC DNA]</scope>
    <source>
        <strain evidence="1 2">DSM 29073</strain>
    </source>
</reference>
<evidence type="ECO:0008006" key="3">
    <source>
        <dbReference type="Google" id="ProtNLM"/>
    </source>
</evidence>
<sequence>DVPYAGTATANLSSGSFDGVVSVSLYRTLAKVTVVNQTFSIPYSSQGGGNIPRTGIQLVNAGKKCFGTKNNYDGTGSNTNTAGVENSTSVNANTVTWYVGENVQSGYSATNATERNRLKAPDAARVTLTGSKTLATDDAYTCHFDVFMGKSSDVSDFSLRRHTNYTLTVNINNSLEFIRNYVTNSSGNLYYKNDDPRIWHSVASVWVSVNQPLANTYKTWIGSDLTNYPPFNYDGGASSGTGSDYMGVSSTATVNTPYSFEVEKTERGSASTHRSATDYCNGLGTGWRVPTFIELKGMYQNKAALEATSGFAAFLISYTYWSSSVYNGSAGIRCGLGFNYGNYDYYYTSTGNGYVRCVRDI</sequence>